<protein>
    <submittedName>
        <fullName evidence="1">Uncharacterized protein</fullName>
    </submittedName>
</protein>
<evidence type="ECO:0000313" key="1">
    <source>
        <dbReference type="EMBL" id="VAX36757.1"/>
    </source>
</evidence>
<proteinExistence type="predicted"/>
<dbReference type="EMBL" id="UOGL01000077">
    <property type="protein sequence ID" value="VAX36757.1"/>
    <property type="molecule type" value="Genomic_DNA"/>
</dbReference>
<feature type="non-terminal residue" evidence="1">
    <location>
        <position position="1"/>
    </location>
</feature>
<sequence length="112" mass="13169">TKKSQPSKDIRKRPIRFAQWEVSADYPLLKTWTLYVNRRTKKKVAYRFADFVEAKKKNTPWEFLENPQDIFGGPEQVTVTLRKHGIIRPTEEDLFKTIPPPKKGPKPVFTLD</sequence>
<dbReference type="AlphaFoldDB" id="A0A3B1E3H1"/>
<gene>
    <name evidence="1" type="ORF">MNBD_PLANCTO02-2891</name>
</gene>
<accession>A0A3B1E3H1</accession>
<name>A0A3B1E3H1_9ZZZZ</name>
<organism evidence="1">
    <name type="scientific">hydrothermal vent metagenome</name>
    <dbReference type="NCBI Taxonomy" id="652676"/>
    <lineage>
        <taxon>unclassified sequences</taxon>
        <taxon>metagenomes</taxon>
        <taxon>ecological metagenomes</taxon>
    </lineage>
</organism>
<reference evidence="1" key="1">
    <citation type="submission" date="2018-06" db="EMBL/GenBank/DDBJ databases">
        <authorList>
            <person name="Zhirakovskaya E."/>
        </authorList>
    </citation>
    <scope>NUCLEOTIDE SEQUENCE</scope>
</reference>